<evidence type="ECO:0000313" key="2">
    <source>
        <dbReference type="EMBL" id="SFS53640.1"/>
    </source>
</evidence>
<dbReference type="Proteomes" id="UP000199312">
    <property type="component" value="Unassembled WGS sequence"/>
</dbReference>
<protein>
    <submittedName>
        <fullName evidence="2">Glycosyltransferase involved in cell wall bisynthesis</fullName>
    </submittedName>
</protein>
<dbReference type="STRING" id="593133.SAMN04488006_1919"/>
<dbReference type="InterPro" id="IPR028098">
    <property type="entry name" value="Glyco_trans_4-like_N"/>
</dbReference>
<dbReference type="Pfam" id="PF13692">
    <property type="entry name" value="Glyco_trans_1_4"/>
    <property type="match status" value="1"/>
</dbReference>
<sequence length="369" mass="41708">MIKKNNIRVLQVINSLHTGGAEKLLIDTVPLYVQQGLKMDVLVLNGTKTQFWEALEKHNCCKIFSLGNGTVYNPFLIFKLVSYLKKYNIVHVHLFPAQYWVVLAKVISFSKTKLIFTEHSTSNRRIRNSFFGFLDTFFYKKYCKIVCITNDVFKIILNHSKVGKNKLVLIENGVNLKKIQLNEMLNKELTFGIKDKNAKLLIQVSSFQEPKDQKTFIHSLVYLPENVYVVLVGDGPLRQECEHLVSRLGLNKRVLFLGVRLDVPQLLKTADIVVLSSKYEGLSLASIEGMASGKPFVASDVPGLRDIVGGAGILFPLGDAQKLAEIINNLLNDINLYSITAKACMQRAQQYDIDTMVNKHINLYKQVVS</sequence>
<keyword evidence="3" id="KW-1185">Reference proteome</keyword>
<dbReference type="Gene3D" id="3.40.50.2000">
    <property type="entry name" value="Glycogen Phosphorylase B"/>
    <property type="match status" value="2"/>
</dbReference>
<dbReference type="AlphaFoldDB" id="A0A1I6QML3"/>
<keyword evidence="2" id="KW-0808">Transferase</keyword>
<accession>A0A1I6QML3</accession>
<dbReference type="EMBL" id="FOZP01000004">
    <property type="protein sequence ID" value="SFS53640.1"/>
    <property type="molecule type" value="Genomic_DNA"/>
</dbReference>
<dbReference type="GO" id="GO:0016757">
    <property type="term" value="F:glycosyltransferase activity"/>
    <property type="evidence" value="ECO:0007669"/>
    <property type="project" value="UniProtKB-ARBA"/>
</dbReference>
<organism evidence="2 3">
    <name type="scientific">Lutibacter maritimus</name>
    <dbReference type="NCBI Taxonomy" id="593133"/>
    <lineage>
        <taxon>Bacteria</taxon>
        <taxon>Pseudomonadati</taxon>
        <taxon>Bacteroidota</taxon>
        <taxon>Flavobacteriia</taxon>
        <taxon>Flavobacteriales</taxon>
        <taxon>Flavobacteriaceae</taxon>
        <taxon>Lutibacter</taxon>
    </lineage>
</organism>
<dbReference type="Pfam" id="PF13439">
    <property type="entry name" value="Glyco_transf_4"/>
    <property type="match status" value="1"/>
</dbReference>
<feature type="domain" description="Glycosyltransferase subfamily 4-like N-terminal" evidence="1">
    <location>
        <begin position="19"/>
        <end position="177"/>
    </location>
</feature>
<evidence type="ECO:0000259" key="1">
    <source>
        <dbReference type="Pfam" id="PF13439"/>
    </source>
</evidence>
<evidence type="ECO:0000313" key="3">
    <source>
        <dbReference type="Proteomes" id="UP000199312"/>
    </source>
</evidence>
<dbReference type="PANTHER" id="PTHR12526:SF630">
    <property type="entry name" value="GLYCOSYLTRANSFERASE"/>
    <property type="match status" value="1"/>
</dbReference>
<proteinExistence type="predicted"/>
<reference evidence="3" key="1">
    <citation type="submission" date="2016-10" db="EMBL/GenBank/DDBJ databases">
        <authorList>
            <person name="Varghese N."/>
            <person name="Submissions S."/>
        </authorList>
    </citation>
    <scope>NUCLEOTIDE SEQUENCE [LARGE SCALE GENOMIC DNA]</scope>
    <source>
        <strain evidence="3">DSM 24450</strain>
    </source>
</reference>
<dbReference type="SUPFAM" id="SSF53756">
    <property type="entry name" value="UDP-Glycosyltransferase/glycogen phosphorylase"/>
    <property type="match status" value="1"/>
</dbReference>
<gene>
    <name evidence="2" type="ORF">SAMN04488006_1919</name>
</gene>
<name>A0A1I6QML3_9FLAO</name>
<dbReference type="RefSeq" id="WP_245780643.1">
    <property type="nucleotide sequence ID" value="NZ_FOZP01000004.1"/>
</dbReference>
<dbReference type="PANTHER" id="PTHR12526">
    <property type="entry name" value="GLYCOSYLTRANSFERASE"/>
    <property type="match status" value="1"/>
</dbReference>